<evidence type="ECO:0000256" key="2">
    <source>
        <dbReference type="ARBA" id="ARBA00004829"/>
    </source>
</evidence>
<dbReference type="Pfam" id="PF18916">
    <property type="entry name" value="Lycopene_cyc"/>
    <property type="match status" value="1"/>
</dbReference>
<dbReference type="AlphaFoldDB" id="A0A4U6QBC2"/>
<keyword evidence="12" id="KW-1185">Reference proteome</keyword>
<evidence type="ECO:0000313" key="12">
    <source>
        <dbReference type="Proteomes" id="UP000306985"/>
    </source>
</evidence>
<dbReference type="EMBL" id="SZZH01000005">
    <property type="protein sequence ID" value="TKV57334.1"/>
    <property type="molecule type" value="Genomic_DNA"/>
</dbReference>
<keyword evidence="7" id="KW-0413">Isomerase</keyword>
<evidence type="ECO:0000256" key="5">
    <source>
        <dbReference type="ARBA" id="ARBA00022989"/>
    </source>
</evidence>
<evidence type="ECO:0000256" key="8">
    <source>
        <dbReference type="SAM" id="MobiDB-lite"/>
    </source>
</evidence>
<dbReference type="OrthoDB" id="5195186at2"/>
<dbReference type="GO" id="GO:0016872">
    <property type="term" value="F:intramolecular lyase activity"/>
    <property type="evidence" value="ECO:0007669"/>
    <property type="project" value="InterPro"/>
</dbReference>
<evidence type="ECO:0000256" key="7">
    <source>
        <dbReference type="ARBA" id="ARBA00023235"/>
    </source>
</evidence>
<gene>
    <name evidence="11" type="ORF">FDO65_17565</name>
</gene>
<comment type="subcellular location">
    <subcellularLocation>
        <location evidence="1">Membrane</location>
        <topology evidence="1">Multi-pass membrane protein</topology>
    </subcellularLocation>
</comment>
<protein>
    <submittedName>
        <fullName evidence="11">Lycopene cyclase domain-containing protein</fullName>
    </submittedName>
</protein>
<dbReference type="NCBIfam" id="TIGR03462">
    <property type="entry name" value="CarR_dom_SF"/>
    <property type="match status" value="1"/>
</dbReference>
<keyword evidence="5 9" id="KW-1133">Transmembrane helix</keyword>
<feature type="domain" description="Lycopene cyclase" evidence="10">
    <location>
        <begin position="5"/>
        <end position="94"/>
    </location>
</feature>
<evidence type="ECO:0000313" key="11">
    <source>
        <dbReference type="EMBL" id="TKV57334.1"/>
    </source>
</evidence>
<proteinExistence type="predicted"/>
<dbReference type="GO" id="GO:0016117">
    <property type="term" value="P:carotenoid biosynthetic process"/>
    <property type="evidence" value="ECO:0007669"/>
    <property type="project" value="UniProtKB-KW"/>
</dbReference>
<feature type="transmembrane region" description="Helical" evidence="9">
    <location>
        <begin position="79"/>
        <end position="96"/>
    </location>
</feature>
<name>A0A4U6QBC2_9ACTN</name>
<evidence type="ECO:0000256" key="6">
    <source>
        <dbReference type="ARBA" id="ARBA00023136"/>
    </source>
</evidence>
<comment type="caution">
    <text evidence="11">The sequence shown here is derived from an EMBL/GenBank/DDBJ whole genome shotgun (WGS) entry which is preliminary data.</text>
</comment>
<feature type="transmembrane region" description="Helical" evidence="9">
    <location>
        <begin position="6"/>
        <end position="24"/>
    </location>
</feature>
<feature type="region of interest" description="Disordered" evidence="8">
    <location>
        <begin position="108"/>
        <end position="133"/>
    </location>
</feature>
<keyword evidence="4" id="KW-0125">Carotenoid biosynthesis</keyword>
<dbReference type="Proteomes" id="UP000306985">
    <property type="component" value="Unassembled WGS sequence"/>
</dbReference>
<evidence type="ECO:0000259" key="10">
    <source>
        <dbReference type="Pfam" id="PF18916"/>
    </source>
</evidence>
<feature type="transmembrane region" description="Helical" evidence="9">
    <location>
        <begin position="36"/>
        <end position="59"/>
    </location>
</feature>
<keyword evidence="6 9" id="KW-0472">Membrane</keyword>
<keyword evidence="3 9" id="KW-0812">Transmembrane</keyword>
<dbReference type="GO" id="GO:0016020">
    <property type="term" value="C:membrane"/>
    <property type="evidence" value="ECO:0007669"/>
    <property type="project" value="UniProtKB-SubCell"/>
</dbReference>
<evidence type="ECO:0000256" key="4">
    <source>
        <dbReference type="ARBA" id="ARBA00022746"/>
    </source>
</evidence>
<accession>A0A4U6QBC2</accession>
<reference evidence="11 12" key="1">
    <citation type="submission" date="2019-05" db="EMBL/GenBank/DDBJ databases">
        <title>Nakamurella sp. N5BH11, whole genome shotgun sequence.</title>
        <authorList>
            <person name="Tuo L."/>
        </authorList>
    </citation>
    <scope>NUCLEOTIDE SEQUENCE [LARGE SCALE GENOMIC DNA]</scope>
    <source>
        <strain evidence="11 12">N5BH11</strain>
    </source>
</reference>
<dbReference type="InterPro" id="IPR017825">
    <property type="entry name" value="Lycopene_cyclase_dom"/>
</dbReference>
<evidence type="ECO:0000256" key="1">
    <source>
        <dbReference type="ARBA" id="ARBA00004141"/>
    </source>
</evidence>
<sequence length="133" mass="14912">MTGWTYLAVLAACVIGTLPLEFALRARVYRRWTGALLAVLPISAMFLTWDYFATAGGWWWFDENHLVGLWLAGMPLEEWLFFLVIPVCGLLTIEGVRHVRPDWGRAADAAGRPPIWSRPPSTVAPSQDVEASR</sequence>
<evidence type="ECO:0000256" key="3">
    <source>
        <dbReference type="ARBA" id="ARBA00022692"/>
    </source>
</evidence>
<evidence type="ECO:0000256" key="9">
    <source>
        <dbReference type="SAM" id="Phobius"/>
    </source>
</evidence>
<comment type="pathway">
    <text evidence="2">Carotenoid biosynthesis.</text>
</comment>
<dbReference type="GO" id="GO:0045436">
    <property type="term" value="F:lycopene beta cyclase activity"/>
    <property type="evidence" value="ECO:0007669"/>
    <property type="project" value="UniProtKB-ARBA"/>
</dbReference>
<organism evidence="11 12">
    <name type="scientific">Nakamurella flava</name>
    <dbReference type="NCBI Taxonomy" id="2576308"/>
    <lineage>
        <taxon>Bacteria</taxon>
        <taxon>Bacillati</taxon>
        <taxon>Actinomycetota</taxon>
        <taxon>Actinomycetes</taxon>
        <taxon>Nakamurellales</taxon>
        <taxon>Nakamurellaceae</taxon>
        <taxon>Nakamurella</taxon>
    </lineage>
</organism>
<dbReference type="RefSeq" id="WP_137451038.1">
    <property type="nucleotide sequence ID" value="NZ_SZZH01000005.1"/>
</dbReference>